<dbReference type="PIRSF" id="PIRSF003107">
    <property type="entry name" value="PhoU"/>
    <property type="match status" value="1"/>
</dbReference>
<keyword evidence="4" id="KW-1185">Reference proteome</keyword>
<organism evidence="3 4">
    <name type="scientific">Mycoplasmopsis equigenitalium</name>
    <dbReference type="NCBI Taxonomy" id="114883"/>
    <lineage>
        <taxon>Bacteria</taxon>
        <taxon>Bacillati</taxon>
        <taxon>Mycoplasmatota</taxon>
        <taxon>Mycoplasmoidales</taxon>
        <taxon>Metamycoplasmataceae</taxon>
        <taxon>Mycoplasmopsis</taxon>
    </lineage>
</organism>
<dbReference type="Proteomes" id="UP001059576">
    <property type="component" value="Chromosome"/>
</dbReference>
<dbReference type="Gene3D" id="1.20.58.220">
    <property type="entry name" value="Phosphate transport system protein phou homolog 2, domain 2"/>
    <property type="match status" value="1"/>
</dbReference>
<dbReference type="RefSeq" id="WP_129723255.1">
    <property type="nucleotide sequence ID" value="NZ_CP101808.1"/>
</dbReference>
<dbReference type="Pfam" id="PF01895">
    <property type="entry name" value="PhoU"/>
    <property type="match status" value="2"/>
</dbReference>
<proteinExistence type="inferred from homology"/>
<dbReference type="InterPro" id="IPR026022">
    <property type="entry name" value="PhoU_dom"/>
</dbReference>
<dbReference type="InterPro" id="IPR038078">
    <property type="entry name" value="PhoU-like_sf"/>
</dbReference>
<accession>A0ABY5J0B8</accession>
<keyword evidence="1" id="KW-0592">Phosphate transport</keyword>
<evidence type="ECO:0000259" key="2">
    <source>
        <dbReference type="Pfam" id="PF01895"/>
    </source>
</evidence>
<dbReference type="PANTHER" id="PTHR42930:SF3">
    <property type="entry name" value="PHOSPHATE-SPECIFIC TRANSPORT SYSTEM ACCESSORY PROTEIN PHOU"/>
    <property type="match status" value="1"/>
</dbReference>
<evidence type="ECO:0000256" key="1">
    <source>
        <dbReference type="PIRNR" id="PIRNR003107"/>
    </source>
</evidence>
<name>A0ABY5J0B8_9BACT</name>
<comment type="function">
    <text evidence="1">Plays a role in the regulation of phosphate uptake.</text>
</comment>
<dbReference type="NCBIfam" id="TIGR02135">
    <property type="entry name" value="phoU_full"/>
    <property type="match status" value="1"/>
</dbReference>
<keyword evidence="1" id="KW-0813">Transport</keyword>
<dbReference type="EMBL" id="CP101808">
    <property type="protein sequence ID" value="UUD36707.1"/>
    <property type="molecule type" value="Genomic_DNA"/>
</dbReference>
<dbReference type="InterPro" id="IPR028366">
    <property type="entry name" value="PhoU"/>
</dbReference>
<comment type="subunit">
    <text evidence="1">Homodimer.</text>
</comment>
<feature type="domain" description="PhoU" evidence="2">
    <location>
        <begin position="118"/>
        <end position="205"/>
    </location>
</feature>
<feature type="domain" description="PhoU" evidence="2">
    <location>
        <begin position="18"/>
        <end position="104"/>
    </location>
</feature>
<evidence type="ECO:0000313" key="4">
    <source>
        <dbReference type="Proteomes" id="UP001059576"/>
    </source>
</evidence>
<keyword evidence="1" id="KW-0963">Cytoplasm</keyword>
<protein>
    <recommendedName>
        <fullName evidence="1">Phosphate-specific transport system accessory protein PhoU</fullName>
    </recommendedName>
</protein>
<gene>
    <name evidence="3" type="primary">phoU</name>
    <name evidence="3" type="ORF">NPA09_02230</name>
</gene>
<reference evidence="3" key="1">
    <citation type="submission" date="2022-07" db="EMBL/GenBank/DDBJ databases">
        <title>Complete genome of Mycoplasma equigenitalium type strain T37.</title>
        <authorList>
            <person name="Spergser J."/>
        </authorList>
    </citation>
    <scope>NUCLEOTIDE SEQUENCE</scope>
    <source>
        <strain evidence="3">T37</strain>
    </source>
</reference>
<evidence type="ECO:0000313" key="3">
    <source>
        <dbReference type="EMBL" id="UUD36707.1"/>
    </source>
</evidence>
<comment type="similarity">
    <text evidence="1">Belongs to the PhoU family.</text>
</comment>
<sequence length="217" mass="25085">MTSSIVTNEILRIKKRLIELSNLVLTQHEKAYRSLVEHEEILAHSIIDDDQKVDDEMVAIKNEISFVLTKEPLAKYLRRAVSYLIIAKELERIGDYAKHIARFVLSVKIPSPSSVRRIKEIYDAVLHMLQSLTDNIEQERNELLLKLVEDDDVVDTKTLEVNKELIASFLKKQHTEAEISERVYLINLANSLERAGDHIVNICESLYYIINGKYIKL</sequence>
<dbReference type="SUPFAM" id="SSF109755">
    <property type="entry name" value="PhoU-like"/>
    <property type="match status" value="1"/>
</dbReference>
<comment type="subcellular location">
    <subcellularLocation>
        <location evidence="1">Cytoplasm</location>
    </subcellularLocation>
</comment>
<dbReference type="PANTHER" id="PTHR42930">
    <property type="entry name" value="PHOSPHATE-SPECIFIC TRANSPORT SYSTEM ACCESSORY PROTEIN PHOU"/>
    <property type="match status" value="1"/>
</dbReference>